<feature type="domain" description="AAA+ ATPase" evidence="4">
    <location>
        <begin position="215"/>
        <end position="352"/>
    </location>
</feature>
<evidence type="ECO:0000256" key="1">
    <source>
        <dbReference type="ARBA" id="ARBA00022741"/>
    </source>
</evidence>
<dbReference type="InterPro" id="IPR041569">
    <property type="entry name" value="AAA_lid_3"/>
</dbReference>
<sequence length="462" mass="49154">MTDPLLDSLRRALDTAPSDVELRLHVAALLGQRGDQDEAVALLAAGLVQFPTHDQLRAALAALIAPTPATPPATPLATAGTPAAGEAVTTPDPAGAGRGETGADGPESEAEDDRPGPPPTDEQGAGSLPAPSEATSPRPYVFDWSAAENELSDLSDPMFVDGSGGSTDDPAFEVTREELTLADVGGMKEVKDRLTASFLAPLRNPDLRRLYGKSLRGGLLLYGPPGCGKTFIARALAGELKAKFMSIGLADVLDPYLGNSERNLHDAFELARREAPCVLFFDEIDALAQRRTQTRNSGLRGSVNQLLTELDGVNGVNEGVFVLGATNQPWDIDPAMRRPGRFDRMVLVLPPDQPAREAIFRHHLKERPIEGIDLGKLAKASDGLSGADIAYVCELAAEKALLDGVQSGEARLIVMADVLFALEQVSPSTSAWFDSARNVVTFGNTDGTYNELKAFMKKAKRL</sequence>
<dbReference type="EMBL" id="CP097332">
    <property type="protein sequence ID" value="UQX86649.1"/>
    <property type="molecule type" value="Genomic_DNA"/>
</dbReference>
<organism evidence="5 6">
    <name type="scientific">Jatrophihabitans telluris</name>
    <dbReference type="NCBI Taxonomy" id="2038343"/>
    <lineage>
        <taxon>Bacteria</taxon>
        <taxon>Bacillati</taxon>
        <taxon>Actinomycetota</taxon>
        <taxon>Actinomycetes</taxon>
        <taxon>Jatrophihabitantales</taxon>
        <taxon>Jatrophihabitantaceae</taxon>
        <taxon>Jatrophihabitans</taxon>
    </lineage>
</organism>
<keyword evidence="1" id="KW-0547">Nucleotide-binding</keyword>
<accession>A0ABY4QUJ5</accession>
<dbReference type="SUPFAM" id="SSF52540">
    <property type="entry name" value="P-loop containing nucleoside triphosphate hydrolases"/>
    <property type="match status" value="1"/>
</dbReference>
<dbReference type="InterPro" id="IPR050168">
    <property type="entry name" value="AAA_ATPase_domain"/>
</dbReference>
<dbReference type="Pfam" id="PF17862">
    <property type="entry name" value="AAA_lid_3"/>
    <property type="match status" value="1"/>
</dbReference>
<dbReference type="Gene3D" id="1.10.8.60">
    <property type="match status" value="1"/>
</dbReference>
<evidence type="ECO:0000256" key="2">
    <source>
        <dbReference type="ARBA" id="ARBA00022840"/>
    </source>
</evidence>
<dbReference type="Pfam" id="PF00004">
    <property type="entry name" value="AAA"/>
    <property type="match status" value="1"/>
</dbReference>
<keyword evidence="2" id="KW-0067">ATP-binding</keyword>
<dbReference type="InterPro" id="IPR003593">
    <property type="entry name" value="AAA+_ATPase"/>
</dbReference>
<evidence type="ECO:0000259" key="4">
    <source>
        <dbReference type="SMART" id="SM00382"/>
    </source>
</evidence>
<reference evidence="5" key="1">
    <citation type="journal article" date="2018" name="Int. J. Syst. Evol. Microbiol.">
        <title>Jatrophihabitans telluris sp. nov., isolated from sediment soil of lava forest wetlands and the emended description of the genus Jatrophihabitans.</title>
        <authorList>
            <person name="Lee K.C."/>
            <person name="Suh M.K."/>
            <person name="Eom M.K."/>
            <person name="Kim K.K."/>
            <person name="Kim J.S."/>
            <person name="Kim D.S."/>
            <person name="Ko S.H."/>
            <person name="Shin Y.K."/>
            <person name="Lee J.S."/>
        </authorList>
    </citation>
    <scope>NUCLEOTIDE SEQUENCE</scope>
    <source>
        <strain evidence="5">N237</strain>
    </source>
</reference>
<name>A0ABY4QUJ5_9ACTN</name>
<evidence type="ECO:0000313" key="6">
    <source>
        <dbReference type="Proteomes" id="UP001056336"/>
    </source>
</evidence>
<dbReference type="RefSeq" id="WP_249768989.1">
    <property type="nucleotide sequence ID" value="NZ_CP097332.1"/>
</dbReference>
<dbReference type="PANTHER" id="PTHR23077">
    <property type="entry name" value="AAA-FAMILY ATPASE"/>
    <property type="match status" value="1"/>
</dbReference>
<dbReference type="Proteomes" id="UP001056336">
    <property type="component" value="Chromosome"/>
</dbReference>
<dbReference type="SMART" id="SM00382">
    <property type="entry name" value="AAA"/>
    <property type="match status" value="1"/>
</dbReference>
<proteinExistence type="predicted"/>
<dbReference type="Gene3D" id="3.40.50.300">
    <property type="entry name" value="P-loop containing nucleotide triphosphate hydrolases"/>
    <property type="match status" value="1"/>
</dbReference>
<evidence type="ECO:0000313" key="5">
    <source>
        <dbReference type="EMBL" id="UQX86649.1"/>
    </source>
</evidence>
<keyword evidence="6" id="KW-1185">Reference proteome</keyword>
<feature type="compositionally biased region" description="Low complexity" evidence="3">
    <location>
        <begin position="75"/>
        <end position="91"/>
    </location>
</feature>
<feature type="region of interest" description="Disordered" evidence="3">
    <location>
        <begin position="72"/>
        <end position="138"/>
    </location>
</feature>
<gene>
    <name evidence="5" type="ORF">M6D93_10025</name>
</gene>
<dbReference type="InterPro" id="IPR003959">
    <property type="entry name" value="ATPase_AAA_core"/>
</dbReference>
<dbReference type="PANTHER" id="PTHR23077:SF171">
    <property type="entry name" value="NUCLEAR VALOSIN-CONTAINING PROTEIN-LIKE"/>
    <property type="match status" value="1"/>
</dbReference>
<dbReference type="InterPro" id="IPR027417">
    <property type="entry name" value="P-loop_NTPase"/>
</dbReference>
<protein>
    <submittedName>
        <fullName evidence="5">AAA family ATPase</fullName>
    </submittedName>
</protein>
<evidence type="ECO:0000256" key="3">
    <source>
        <dbReference type="SAM" id="MobiDB-lite"/>
    </source>
</evidence>
<reference evidence="5" key="2">
    <citation type="submission" date="2022-05" db="EMBL/GenBank/DDBJ databases">
        <authorList>
            <person name="Kim J.-S."/>
            <person name="Lee K."/>
            <person name="Suh M."/>
            <person name="Eom M."/>
            <person name="Kim J.-S."/>
            <person name="Kim D.-S."/>
            <person name="Ko S.-H."/>
            <person name="Shin Y."/>
            <person name="Lee J.-S."/>
        </authorList>
    </citation>
    <scope>NUCLEOTIDE SEQUENCE</scope>
    <source>
        <strain evidence="5">N237</strain>
    </source>
</reference>